<comment type="caution">
    <text evidence="1">The sequence shown here is derived from an EMBL/GenBank/DDBJ whole genome shotgun (WGS) entry which is preliminary data.</text>
</comment>
<organism evidence="1 2">
    <name type="scientific">Papaver atlanticum</name>
    <dbReference type="NCBI Taxonomy" id="357466"/>
    <lineage>
        <taxon>Eukaryota</taxon>
        <taxon>Viridiplantae</taxon>
        <taxon>Streptophyta</taxon>
        <taxon>Embryophyta</taxon>
        <taxon>Tracheophyta</taxon>
        <taxon>Spermatophyta</taxon>
        <taxon>Magnoliopsida</taxon>
        <taxon>Ranunculales</taxon>
        <taxon>Papaveraceae</taxon>
        <taxon>Papaveroideae</taxon>
        <taxon>Papaver</taxon>
    </lineage>
</organism>
<sequence>MSVWHEDQDIGQIILTHVELNITIRGLTLEQLEDFDDIRGYVYHMGDIIAFDQPIYTQQGTYEMTVRVTMNVFNTLRASTTADNGRGGLNTLTMTFHTIF</sequence>
<feature type="non-terminal residue" evidence="1">
    <location>
        <position position="100"/>
    </location>
</feature>
<proteinExistence type="predicted"/>
<keyword evidence="2" id="KW-1185">Reference proteome</keyword>
<dbReference type="Proteomes" id="UP001202328">
    <property type="component" value="Unassembled WGS sequence"/>
</dbReference>
<accession>A0AAD4SK02</accession>
<evidence type="ECO:0000313" key="2">
    <source>
        <dbReference type="Proteomes" id="UP001202328"/>
    </source>
</evidence>
<protein>
    <submittedName>
        <fullName evidence="1">Uncharacterized protein</fullName>
    </submittedName>
</protein>
<reference evidence="1" key="1">
    <citation type="submission" date="2022-04" db="EMBL/GenBank/DDBJ databases">
        <title>A functionally conserved STORR gene fusion in Papaver species that diverged 16.8 million years ago.</title>
        <authorList>
            <person name="Catania T."/>
        </authorList>
    </citation>
    <scope>NUCLEOTIDE SEQUENCE</scope>
    <source>
        <strain evidence="1">S-188037</strain>
    </source>
</reference>
<name>A0AAD4SK02_9MAGN</name>
<dbReference type="EMBL" id="JAJJMB010010520">
    <property type="protein sequence ID" value="KAI3908202.1"/>
    <property type="molecule type" value="Genomic_DNA"/>
</dbReference>
<gene>
    <name evidence="1" type="ORF">MKW98_029503</name>
</gene>
<dbReference type="AlphaFoldDB" id="A0AAD4SK02"/>
<evidence type="ECO:0000313" key="1">
    <source>
        <dbReference type="EMBL" id="KAI3908202.1"/>
    </source>
</evidence>